<protein>
    <recommendedName>
        <fullName evidence="2">Mandelate racemase/muconate lactonizing enzyme C-terminal domain-containing protein</fullName>
    </recommendedName>
</protein>
<dbReference type="Gene3D" id="3.20.20.120">
    <property type="entry name" value="Enolase-like C-terminal domain"/>
    <property type="match status" value="1"/>
</dbReference>
<evidence type="ECO:0000313" key="3">
    <source>
        <dbReference type="EMBL" id="OGG46053.1"/>
    </source>
</evidence>
<reference evidence="3 4" key="1">
    <citation type="journal article" date="2016" name="Nat. Commun.">
        <title>Thousands of microbial genomes shed light on interconnected biogeochemical processes in an aquifer system.</title>
        <authorList>
            <person name="Anantharaman K."/>
            <person name="Brown C.T."/>
            <person name="Hug L.A."/>
            <person name="Sharon I."/>
            <person name="Castelle C.J."/>
            <person name="Probst A.J."/>
            <person name="Thomas B.C."/>
            <person name="Singh A."/>
            <person name="Wilkins M.J."/>
            <person name="Karaoz U."/>
            <person name="Brodie E.L."/>
            <person name="Williams K.H."/>
            <person name="Hubbard S.S."/>
            <person name="Banfield J.F."/>
        </authorList>
    </citation>
    <scope>NUCLEOTIDE SEQUENCE [LARGE SCALE GENOMIC DNA]</scope>
    <source>
        <strain evidence="4">RIFCSPLOWO2_12_FULL_64_10</strain>
    </source>
</reference>
<dbReference type="Pfam" id="PF02746">
    <property type="entry name" value="MR_MLE_N"/>
    <property type="match status" value="1"/>
</dbReference>
<dbReference type="CDD" id="cd03316">
    <property type="entry name" value="MR_like"/>
    <property type="match status" value="1"/>
</dbReference>
<dbReference type="GO" id="GO:0016829">
    <property type="term" value="F:lyase activity"/>
    <property type="evidence" value="ECO:0007669"/>
    <property type="project" value="UniProtKB-KW"/>
</dbReference>
<evidence type="ECO:0000313" key="4">
    <source>
        <dbReference type="Proteomes" id="UP000178606"/>
    </source>
</evidence>
<evidence type="ECO:0000256" key="1">
    <source>
        <dbReference type="ARBA" id="ARBA00023239"/>
    </source>
</evidence>
<dbReference type="PANTHER" id="PTHR48080">
    <property type="entry name" value="D-GALACTONATE DEHYDRATASE-RELATED"/>
    <property type="match status" value="1"/>
</dbReference>
<accession>A0A1F6CA45</accession>
<evidence type="ECO:0000259" key="2">
    <source>
        <dbReference type="SMART" id="SM00922"/>
    </source>
</evidence>
<dbReference type="InterPro" id="IPR029065">
    <property type="entry name" value="Enolase_C-like"/>
</dbReference>
<dbReference type="SFLD" id="SFLDS00001">
    <property type="entry name" value="Enolase"/>
    <property type="match status" value="1"/>
</dbReference>
<comment type="caution">
    <text evidence="3">The sequence shown here is derived from an EMBL/GenBank/DDBJ whole genome shotgun (WGS) entry which is preliminary data.</text>
</comment>
<dbReference type="InterPro" id="IPR034593">
    <property type="entry name" value="DgoD-like"/>
</dbReference>
<dbReference type="Pfam" id="PF13378">
    <property type="entry name" value="MR_MLE_C"/>
    <property type="match status" value="1"/>
</dbReference>
<dbReference type="InterPro" id="IPR013341">
    <property type="entry name" value="Mandelate_racemase_N_dom"/>
</dbReference>
<keyword evidence="1" id="KW-0456">Lyase</keyword>
<dbReference type="InterPro" id="IPR013342">
    <property type="entry name" value="Mandelate_racemase_C"/>
</dbReference>
<dbReference type="Gene3D" id="3.30.390.10">
    <property type="entry name" value="Enolase-like, N-terminal domain"/>
    <property type="match status" value="1"/>
</dbReference>
<dbReference type="SMART" id="SM00922">
    <property type="entry name" value="MR_MLE"/>
    <property type="match status" value="1"/>
</dbReference>
<dbReference type="InterPro" id="IPR036849">
    <property type="entry name" value="Enolase-like_C_sf"/>
</dbReference>
<dbReference type="SFLD" id="SFLDG00179">
    <property type="entry name" value="mandelate_racemase"/>
    <property type="match status" value="1"/>
</dbReference>
<dbReference type="PANTHER" id="PTHR48080:SF2">
    <property type="entry name" value="D-GALACTONATE DEHYDRATASE"/>
    <property type="match status" value="1"/>
</dbReference>
<sequence length="391" mass="43273">MQIADIEPFVVKMPNKVPYLGPIDGRVVPTETGYFQRPPYPTFYSHSTEGLLVKITTDDGVIGWGEAQAPLAPEVLETIIQRLFKPFYIGRDPFDVDVLWNMAYRGVHERGHFTSFALDAMAACDIALWDIMGKVSGQPVHKLMGGCYREKAPCYISGLPRPTIDERVELAAKWVEKGFSAIKMALGFGVATDLDNLRAVREAVGDRVALMNDAHWRYTLSDAIRLGREMEELGCYFLEAPLVPEDLPGLADLARLLQIDVAMGEERRTRHQFRDVLEMRAADIIQPDVGRTGLSEFRKIANVAETYNVRVILHLGPAFGVYLAASIHAAVSMPNVPMMEFQPSVFDKANGILKSPIVCEAGHFAVPIGPGLGVEVAEEKLMPYVVRQAGC</sequence>
<feature type="domain" description="Mandelate racemase/muconate lactonizing enzyme C-terminal" evidence="2">
    <location>
        <begin position="164"/>
        <end position="260"/>
    </location>
</feature>
<dbReference type="SUPFAM" id="SSF54826">
    <property type="entry name" value="Enolase N-terminal domain-like"/>
    <property type="match status" value="1"/>
</dbReference>
<proteinExistence type="predicted"/>
<name>A0A1F6CA45_HANXR</name>
<gene>
    <name evidence="3" type="ORF">A3F84_01915</name>
</gene>
<dbReference type="Proteomes" id="UP000178606">
    <property type="component" value="Unassembled WGS sequence"/>
</dbReference>
<dbReference type="AlphaFoldDB" id="A0A1F6CA45"/>
<dbReference type="InterPro" id="IPR029017">
    <property type="entry name" value="Enolase-like_N"/>
</dbReference>
<dbReference type="EMBL" id="MFKF01000345">
    <property type="protein sequence ID" value="OGG46053.1"/>
    <property type="molecule type" value="Genomic_DNA"/>
</dbReference>
<dbReference type="SUPFAM" id="SSF51604">
    <property type="entry name" value="Enolase C-terminal domain-like"/>
    <property type="match status" value="1"/>
</dbReference>
<organism evidence="3 4">
    <name type="scientific">Handelsmanbacteria sp. (strain RIFCSPLOWO2_12_FULL_64_10)</name>
    <dbReference type="NCBI Taxonomy" id="1817868"/>
    <lineage>
        <taxon>Bacteria</taxon>
        <taxon>Candidatus Handelsmaniibacteriota</taxon>
    </lineage>
</organism>